<feature type="signal peptide" evidence="1">
    <location>
        <begin position="1"/>
        <end position="17"/>
    </location>
</feature>
<evidence type="ECO:0000313" key="3">
    <source>
        <dbReference type="Proteomes" id="UP000030746"/>
    </source>
</evidence>
<dbReference type="EMBL" id="KB200521">
    <property type="protein sequence ID" value="ESP01409.1"/>
    <property type="molecule type" value="Genomic_DNA"/>
</dbReference>
<dbReference type="AlphaFoldDB" id="V4ABR1"/>
<keyword evidence="1" id="KW-0732">Signal</keyword>
<dbReference type="Proteomes" id="UP000030746">
    <property type="component" value="Unassembled WGS sequence"/>
</dbReference>
<organism evidence="2 3">
    <name type="scientific">Lottia gigantea</name>
    <name type="common">Giant owl limpet</name>
    <dbReference type="NCBI Taxonomy" id="225164"/>
    <lineage>
        <taxon>Eukaryota</taxon>
        <taxon>Metazoa</taxon>
        <taxon>Spiralia</taxon>
        <taxon>Lophotrochozoa</taxon>
        <taxon>Mollusca</taxon>
        <taxon>Gastropoda</taxon>
        <taxon>Patellogastropoda</taxon>
        <taxon>Lottioidea</taxon>
        <taxon>Lottiidae</taxon>
        <taxon>Lottia</taxon>
    </lineage>
</organism>
<proteinExistence type="predicted"/>
<protein>
    <recommendedName>
        <fullName evidence="4">Sushi domain-containing protein</fullName>
    </recommendedName>
</protein>
<sequence>MLMFTSLLFVCFASIYAGESVYPDCQNPDNNERIPNGSKFKLENSGDCIEFTCKDGGYSASSVECDNNGECVAVGRTVEENCRSKKCVYDKFVGFQVTETKCEDDEGQCHSPGEEFTRTYQGTTYSKTTCTVDGNLVKYSYKN</sequence>
<dbReference type="CTD" id="20237433"/>
<evidence type="ECO:0008006" key="4">
    <source>
        <dbReference type="Google" id="ProtNLM"/>
    </source>
</evidence>
<gene>
    <name evidence="2" type="ORF">LOTGIDRAFT_157590</name>
</gene>
<dbReference type="OMA" id="RVSKCGQ"/>
<dbReference type="HOGENOM" id="CLU_1827486_0_0_1"/>
<evidence type="ECO:0000256" key="1">
    <source>
        <dbReference type="SAM" id="SignalP"/>
    </source>
</evidence>
<keyword evidence="3" id="KW-1185">Reference proteome</keyword>
<dbReference type="OrthoDB" id="6044830at2759"/>
<accession>V4ABR1</accession>
<reference evidence="2 3" key="1">
    <citation type="journal article" date="2013" name="Nature">
        <title>Insights into bilaterian evolution from three spiralian genomes.</title>
        <authorList>
            <person name="Simakov O."/>
            <person name="Marletaz F."/>
            <person name="Cho S.J."/>
            <person name="Edsinger-Gonzales E."/>
            <person name="Havlak P."/>
            <person name="Hellsten U."/>
            <person name="Kuo D.H."/>
            <person name="Larsson T."/>
            <person name="Lv J."/>
            <person name="Arendt D."/>
            <person name="Savage R."/>
            <person name="Osoegawa K."/>
            <person name="de Jong P."/>
            <person name="Grimwood J."/>
            <person name="Chapman J.A."/>
            <person name="Shapiro H."/>
            <person name="Aerts A."/>
            <person name="Otillar R.P."/>
            <person name="Terry A.Y."/>
            <person name="Boore J.L."/>
            <person name="Grigoriev I.V."/>
            <person name="Lindberg D.R."/>
            <person name="Seaver E.C."/>
            <person name="Weisblat D.A."/>
            <person name="Putnam N.H."/>
            <person name="Rokhsar D.S."/>
        </authorList>
    </citation>
    <scope>NUCLEOTIDE SEQUENCE [LARGE SCALE GENOMIC DNA]</scope>
</reference>
<feature type="chain" id="PRO_5004716736" description="Sushi domain-containing protein" evidence="1">
    <location>
        <begin position="18"/>
        <end position="143"/>
    </location>
</feature>
<evidence type="ECO:0000313" key="2">
    <source>
        <dbReference type="EMBL" id="ESP01409.1"/>
    </source>
</evidence>
<dbReference type="GeneID" id="20237433"/>
<name>V4ABR1_LOTGI</name>
<dbReference type="KEGG" id="lgi:LOTGIDRAFT_157590"/>
<dbReference type="RefSeq" id="XP_009048043.1">
    <property type="nucleotide sequence ID" value="XM_009049795.1"/>
</dbReference>